<dbReference type="SMART" id="SM00448">
    <property type="entry name" value="REC"/>
    <property type="match status" value="1"/>
</dbReference>
<organism evidence="3 4">
    <name type="scientific">Deinococcus taklimakanensis</name>
    <dbReference type="NCBI Taxonomy" id="536443"/>
    <lineage>
        <taxon>Bacteria</taxon>
        <taxon>Thermotogati</taxon>
        <taxon>Deinococcota</taxon>
        <taxon>Deinococci</taxon>
        <taxon>Deinococcales</taxon>
        <taxon>Deinococcaceae</taxon>
        <taxon>Deinococcus</taxon>
    </lineage>
</organism>
<dbReference type="Gene3D" id="3.40.50.2300">
    <property type="match status" value="1"/>
</dbReference>
<keyword evidence="1" id="KW-0597">Phosphoprotein</keyword>
<evidence type="ECO:0000313" key="3">
    <source>
        <dbReference type="EMBL" id="MFD2609594.1"/>
    </source>
</evidence>
<keyword evidence="4" id="KW-1185">Reference proteome</keyword>
<dbReference type="EMBL" id="JBHUMK010000037">
    <property type="protein sequence ID" value="MFD2609594.1"/>
    <property type="molecule type" value="Genomic_DNA"/>
</dbReference>
<evidence type="ECO:0000313" key="4">
    <source>
        <dbReference type="Proteomes" id="UP001597475"/>
    </source>
</evidence>
<protein>
    <submittedName>
        <fullName evidence="3">Response regulator</fullName>
    </submittedName>
</protein>
<name>A0ABW5P3A5_9DEIO</name>
<sequence length="138" mass="15046">MTRHDILLIDDNPNDVELALTALENCNAAERVTVAPGGPQAVALLRGMARLPSLVLLDLKMPHMDGLDVLDAIRADRRTHNLPVVVLTTSGEESDVQASYAHGANAYVVKPMDFSEFCETLRVIAAFWAGLNRRPSLN</sequence>
<dbReference type="Proteomes" id="UP001597475">
    <property type="component" value="Unassembled WGS sequence"/>
</dbReference>
<comment type="caution">
    <text evidence="3">The sequence shown here is derived from an EMBL/GenBank/DDBJ whole genome shotgun (WGS) entry which is preliminary data.</text>
</comment>
<dbReference type="PANTHER" id="PTHR44520">
    <property type="entry name" value="RESPONSE REGULATOR RCP1-RELATED"/>
    <property type="match status" value="1"/>
</dbReference>
<feature type="domain" description="Response regulatory" evidence="2">
    <location>
        <begin position="5"/>
        <end position="125"/>
    </location>
</feature>
<accession>A0ABW5P3A5</accession>
<gene>
    <name evidence="3" type="ORF">ACFSR9_09100</name>
</gene>
<dbReference type="CDD" id="cd17557">
    <property type="entry name" value="REC_Rcp-like"/>
    <property type="match status" value="1"/>
</dbReference>
<dbReference type="SUPFAM" id="SSF52172">
    <property type="entry name" value="CheY-like"/>
    <property type="match status" value="1"/>
</dbReference>
<dbReference type="InterPro" id="IPR001789">
    <property type="entry name" value="Sig_transdc_resp-reg_receiver"/>
</dbReference>
<proteinExistence type="predicted"/>
<dbReference type="PROSITE" id="PS50110">
    <property type="entry name" value="RESPONSE_REGULATORY"/>
    <property type="match status" value="1"/>
</dbReference>
<evidence type="ECO:0000259" key="2">
    <source>
        <dbReference type="PROSITE" id="PS50110"/>
    </source>
</evidence>
<dbReference type="PANTHER" id="PTHR44520:SF2">
    <property type="entry name" value="RESPONSE REGULATOR RCP1"/>
    <property type="match status" value="1"/>
</dbReference>
<evidence type="ECO:0000256" key="1">
    <source>
        <dbReference type="PROSITE-ProRule" id="PRU00169"/>
    </source>
</evidence>
<reference evidence="4" key="1">
    <citation type="journal article" date="2019" name="Int. J. Syst. Evol. Microbiol.">
        <title>The Global Catalogue of Microorganisms (GCM) 10K type strain sequencing project: providing services to taxonomists for standard genome sequencing and annotation.</title>
        <authorList>
            <consortium name="The Broad Institute Genomics Platform"/>
            <consortium name="The Broad Institute Genome Sequencing Center for Infectious Disease"/>
            <person name="Wu L."/>
            <person name="Ma J."/>
        </authorList>
    </citation>
    <scope>NUCLEOTIDE SEQUENCE [LARGE SCALE GENOMIC DNA]</scope>
    <source>
        <strain evidence="4">KCTC 33842</strain>
    </source>
</reference>
<dbReference type="InterPro" id="IPR052893">
    <property type="entry name" value="TCS_response_regulator"/>
</dbReference>
<dbReference type="InterPro" id="IPR011006">
    <property type="entry name" value="CheY-like_superfamily"/>
</dbReference>
<dbReference type="RefSeq" id="WP_386845094.1">
    <property type="nucleotide sequence ID" value="NZ_JBHUMK010000037.1"/>
</dbReference>
<feature type="modified residue" description="4-aspartylphosphate" evidence="1">
    <location>
        <position position="58"/>
    </location>
</feature>
<dbReference type="Pfam" id="PF00072">
    <property type="entry name" value="Response_reg"/>
    <property type="match status" value="1"/>
</dbReference>